<dbReference type="EMBL" id="JAQNDK010000004">
    <property type="protein sequence ID" value="MDC0683439.1"/>
    <property type="molecule type" value="Genomic_DNA"/>
</dbReference>
<evidence type="ECO:0000313" key="2">
    <source>
        <dbReference type="EMBL" id="MDC0683439.1"/>
    </source>
</evidence>
<comment type="caution">
    <text evidence="2">The sequence shown here is derived from an EMBL/GenBank/DDBJ whole genome shotgun (WGS) entry which is preliminary data.</text>
</comment>
<sequence>MLVPAPRSPLSGVGVVGVGFRPELAADLLSAPGAVDFVEVVAEACFASPAARREASAIARIWPVVPHGVKLSLGSASGIDMDRARRLGALCRELSAPVVSEHVAFVRGGGREIGHLTALPYTLEAARAVARNVAAARRALPDIPLLLENAACTLRFPGDALGEGDFYAEVVDRTGCDLLLDVGNVYANAVNAGVDPGELVGSYPLERVAMIHIAGGVVEHGFYFDTHAHPVPAPVFALLAQVVARTGPLPILLERDGDFPPFAALAAEIATARAIARSAPSRPTLTRPTLAEPTLAPTRPGLPASRAALPLAEPTLAPTRPGLPASRALLKNSADASPPSASALAEVQARVAELLTSPVDPPPEAVPPFDAEDVARSRAILQRKRVDDALPLLPRLSPHREAVARLGARCVEASPRAPSLTAVADALRIAAAAVEDARLAPEAIVDRLLLRARFVGPAGDGGVKPRFLPFIRRERLPGGRVVWAIKGMGSSAEVRLIEPRR</sequence>
<accession>A0ABT5CAH6</accession>
<evidence type="ECO:0000256" key="1">
    <source>
        <dbReference type="SAM" id="MobiDB-lite"/>
    </source>
</evidence>
<dbReference type="Proteomes" id="UP001217485">
    <property type="component" value="Unassembled WGS sequence"/>
</dbReference>
<proteinExistence type="predicted"/>
<dbReference type="Gene3D" id="3.20.20.150">
    <property type="entry name" value="Divalent-metal-dependent TIM barrel enzymes"/>
    <property type="match status" value="1"/>
</dbReference>
<feature type="region of interest" description="Disordered" evidence="1">
    <location>
        <begin position="279"/>
        <end position="305"/>
    </location>
</feature>
<dbReference type="PANTHER" id="PTHR42194:SF1">
    <property type="entry name" value="UPF0276 PROTEIN HI_1600"/>
    <property type="match status" value="1"/>
</dbReference>
<name>A0ABT5CAH6_9BACT</name>
<dbReference type="RefSeq" id="WP_272101580.1">
    <property type="nucleotide sequence ID" value="NZ_JAQNDK010000004.1"/>
</dbReference>
<dbReference type="PANTHER" id="PTHR42194">
    <property type="entry name" value="UPF0276 PROTEIN HI_1600"/>
    <property type="match status" value="1"/>
</dbReference>
<reference evidence="2 3" key="1">
    <citation type="submission" date="2023-01" db="EMBL/GenBank/DDBJ databases">
        <title>Minimal conservation of predation-associated metabolite biosynthetic gene clusters underscores biosynthetic potential of Myxococcota including descriptions for ten novel species: Archangium lansinium sp. nov., Myxococcus landrumus sp. nov., Nannocystis bai.</title>
        <authorList>
            <person name="Ahearne A."/>
            <person name="Stevens C."/>
            <person name="Dowd S."/>
        </authorList>
    </citation>
    <scope>NUCLEOTIDE SEQUENCE [LARGE SCALE GENOMIC DNA]</scope>
    <source>
        <strain evidence="2 3">WIWO2</strain>
    </source>
</reference>
<protein>
    <submittedName>
        <fullName evidence="2">DUF692 family protein</fullName>
    </submittedName>
</protein>
<dbReference type="InterPro" id="IPR036237">
    <property type="entry name" value="Xyl_isomerase-like_sf"/>
</dbReference>
<keyword evidence="3" id="KW-1185">Reference proteome</keyword>
<dbReference type="InterPro" id="IPR007801">
    <property type="entry name" value="MbnB/TglH/ChrH"/>
</dbReference>
<dbReference type="Pfam" id="PF05114">
    <property type="entry name" value="MbnB_TglH_ChrH"/>
    <property type="match status" value="1"/>
</dbReference>
<gene>
    <name evidence="2" type="ORF">POL72_37260</name>
</gene>
<dbReference type="NCBIfam" id="NF003818">
    <property type="entry name" value="PRK05409.1"/>
    <property type="match status" value="1"/>
</dbReference>
<evidence type="ECO:0000313" key="3">
    <source>
        <dbReference type="Proteomes" id="UP001217485"/>
    </source>
</evidence>
<organism evidence="2 3">
    <name type="scientific">Sorangium atrum</name>
    <dbReference type="NCBI Taxonomy" id="2995308"/>
    <lineage>
        <taxon>Bacteria</taxon>
        <taxon>Pseudomonadati</taxon>
        <taxon>Myxococcota</taxon>
        <taxon>Polyangia</taxon>
        <taxon>Polyangiales</taxon>
        <taxon>Polyangiaceae</taxon>
        <taxon>Sorangium</taxon>
    </lineage>
</organism>
<dbReference type="SUPFAM" id="SSF51658">
    <property type="entry name" value="Xylose isomerase-like"/>
    <property type="match status" value="1"/>
</dbReference>